<proteinExistence type="predicted"/>
<dbReference type="Proteomes" id="UP000269289">
    <property type="component" value="Unassembled WGS sequence"/>
</dbReference>
<keyword evidence="2" id="KW-1185">Reference proteome</keyword>
<name>A0A3M2IYT3_9CELL</name>
<organism evidence="1 2">
    <name type="scientific">Cellulomonas triticagri</name>
    <dbReference type="NCBI Taxonomy" id="2483352"/>
    <lineage>
        <taxon>Bacteria</taxon>
        <taxon>Bacillati</taxon>
        <taxon>Actinomycetota</taxon>
        <taxon>Actinomycetes</taxon>
        <taxon>Micrococcales</taxon>
        <taxon>Cellulomonadaceae</taxon>
        <taxon>Cellulomonas</taxon>
    </lineage>
</organism>
<protein>
    <submittedName>
        <fullName evidence="1">Uncharacterized protein</fullName>
    </submittedName>
</protein>
<evidence type="ECO:0000313" key="2">
    <source>
        <dbReference type="Proteomes" id="UP000269289"/>
    </source>
</evidence>
<accession>A0A3M2IYT3</accession>
<dbReference type="AlphaFoldDB" id="A0A3M2IYT3"/>
<reference evidence="1 2" key="1">
    <citation type="submission" date="2018-10" db="EMBL/GenBank/DDBJ databases">
        <title>Isolation, diversity and antifungal activity of actinobacteria from wheat.</title>
        <authorList>
            <person name="Han C."/>
        </authorList>
    </citation>
    <scope>NUCLEOTIDE SEQUENCE [LARGE SCALE GENOMIC DNA]</scope>
    <source>
        <strain evidence="1 2">NEAU-YY56</strain>
    </source>
</reference>
<gene>
    <name evidence="1" type="ORF">EBM89_14140</name>
</gene>
<comment type="caution">
    <text evidence="1">The sequence shown here is derived from an EMBL/GenBank/DDBJ whole genome shotgun (WGS) entry which is preliminary data.</text>
</comment>
<sequence length="166" mass="17325">MLVAGTAASTVQREQVVVDMTGVVFALEVAGSAEPGWRPTEVDWRSGGEPLEVDVDDPVPASQVDLRVAVRNTAGTAAGVVLSLRDPDPTGPEDLFEALHVEVSEDGVLLGEGTASAVAVPLPGDLAAARVEERVVDLTIHLPITGDRRWADARTGLQVVVDGTSR</sequence>
<evidence type="ECO:0000313" key="1">
    <source>
        <dbReference type="EMBL" id="RMI07032.1"/>
    </source>
</evidence>
<dbReference type="EMBL" id="RFFI01000082">
    <property type="protein sequence ID" value="RMI07032.1"/>
    <property type="molecule type" value="Genomic_DNA"/>
</dbReference>